<protein>
    <submittedName>
        <fullName evidence="1">Uncharacterized protein</fullName>
    </submittedName>
</protein>
<sequence length="214" mass="23957">MKIFSLNSNSLILSLFAVATIIFSCGDKGVSTPITPNNPTGVNNNMNNTTILPTAKWFVSEIFSQTYDLVNPQTGKIDFVAFLNFSGKNSQTNQLFKIVRYPEDEVNIQLINFDKAEKMDEDSYRTSVGDTLELLLTNSKINSKTGNPEPMNIGGQLYQSLRIKTKNFSVDLGLNRKLSEYRDGFNAVNNNPSGTFYTIKNTPIGKQTFRLEIE</sequence>
<dbReference type="Proteomes" id="UP000609064">
    <property type="component" value="Unassembled WGS sequence"/>
</dbReference>
<name>A0A917DVL6_9BACT</name>
<organism evidence="1 2">
    <name type="scientific">Emticicia aquatilis</name>
    <dbReference type="NCBI Taxonomy" id="1537369"/>
    <lineage>
        <taxon>Bacteria</taxon>
        <taxon>Pseudomonadati</taxon>
        <taxon>Bacteroidota</taxon>
        <taxon>Cytophagia</taxon>
        <taxon>Cytophagales</taxon>
        <taxon>Leadbetterellaceae</taxon>
        <taxon>Emticicia</taxon>
    </lineage>
</organism>
<gene>
    <name evidence="1" type="ORF">GCM10011514_41240</name>
</gene>
<proteinExistence type="predicted"/>
<reference evidence="1" key="1">
    <citation type="journal article" date="2014" name="Int. J. Syst. Evol. Microbiol.">
        <title>Complete genome sequence of Corynebacterium casei LMG S-19264T (=DSM 44701T), isolated from a smear-ripened cheese.</title>
        <authorList>
            <consortium name="US DOE Joint Genome Institute (JGI-PGF)"/>
            <person name="Walter F."/>
            <person name="Albersmeier A."/>
            <person name="Kalinowski J."/>
            <person name="Ruckert C."/>
        </authorList>
    </citation>
    <scope>NUCLEOTIDE SEQUENCE</scope>
    <source>
        <strain evidence="1">CGMCC 1.15958</strain>
    </source>
</reference>
<reference evidence="1" key="2">
    <citation type="submission" date="2020-09" db="EMBL/GenBank/DDBJ databases">
        <authorList>
            <person name="Sun Q."/>
            <person name="Zhou Y."/>
        </authorList>
    </citation>
    <scope>NUCLEOTIDE SEQUENCE</scope>
    <source>
        <strain evidence="1">CGMCC 1.15958</strain>
    </source>
</reference>
<evidence type="ECO:0000313" key="2">
    <source>
        <dbReference type="Proteomes" id="UP000609064"/>
    </source>
</evidence>
<keyword evidence="2" id="KW-1185">Reference proteome</keyword>
<comment type="caution">
    <text evidence="1">The sequence shown here is derived from an EMBL/GenBank/DDBJ whole genome shotgun (WGS) entry which is preliminary data.</text>
</comment>
<dbReference type="AlphaFoldDB" id="A0A917DVL6"/>
<accession>A0A917DVL6</accession>
<dbReference type="EMBL" id="BMKK01000010">
    <property type="protein sequence ID" value="GGD72902.1"/>
    <property type="molecule type" value="Genomic_DNA"/>
</dbReference>
<evidence type="ECO:0000313" key="1">
    <source>
        <dbReference type="EMBL" id="GGD72902.1"/>
    </source>
</evidence>
<dbReference type="PROSITE" id="PS51257">
    <property type="entry name" value="PROKAR_LIPOPROTEIN"/>
    <property type="match status" value="1"/>
</dbReference>